<evidence type="ECO:0000256" key="14">
    <source>
        <dbReference type="ARBA" id="ARBA00048541"/>
    </source>
</evidence>
<comment type="catalytic activity">
    <reaction evidence="7">
        <text>1-hexadecanoyl-2-(9Z,12Z-octadecadienoyl)-sn-glycero-3-phosphocholine + H2O = (9Z,12Z)-octadecadienoate + 1-hexadecanoyl-sn-glycero-3-phosphocholine + H(+)</text>
        <dbReference type="Rhea" id="RHEA:40811"/>
        <dbReference type="ChEBI" id="CHEBI:15377"/>
        <dbReference type="ChEBI" id="CHEBI:15378"/>
        <dbReference type="ChEBI" id="CHEBI:30245"/>
        <dbReference type="ChEBI" id="CHEBI:72998"/>
        <dbReference type="ChEBI" id="CHEBI:73002"/>
    </reaction>
    <physiologicalReaction direction="left-to-right" evidence="7">
        <dbReference type="Rhea" id="RHEA:40812"/>
    </physiologicalReaction>
</comment>
<feature type="binding site" evidence="20">
    <location>
        <position position="49"/>
    </location>
    <ligand>
        <name>Ca(2+)</name>
        <dbReference type="ChEBI" id="CHEBI:29108"/>
    </ligand>
</feature>
<dbReference type="PANTHER" id="PTHR11716:SF9">
    <property type="entry name" value="PHOSPHOLIPASE A2, MEMBRANE ASSOCIATED"/>
    <property type="match status" value="1"/>
</dbReference>
<evidence type="ECO:0000256" key="4">
    <source>
        <dbReference type="ARBA" id="ARBA00022525"/>
    </source>
</evidence>
<keyword evidence="23" id="KW-0443">Lipid metabolism</keyword>
<evidence type="ECO:0000256" key="13">
    <source>
        <dbReference type="ARBA" id="ARBA00048227"/>
    </source>
</evidence>
<evidence type="ECO:0000256" key="12">
    <source>
        <dbReference type="ARBA" id="ARBA00048221"/>
    </source>
</evidence>
<evidence type="ECO:0000256" key="22">
    <source>
        <dbReference type="RuleBase" id="RU003654"/>
    </source>
</evidence>
<evidence type="ECO:0000256" key="6">
    <source>
        <dbReference type="ARBA" id="ARBA00023157"/>
    </source>
</evidence>
<dbReference type="SMART" id="SM00085">
    <property type="entry name" value="PA2c"/>
    <property type="match status" value="1"/>
</dbReference>
<evidence type="ECO:0000256" key="15">
    <source>
        <dbReference type="ARBA" id="ARBA00048613"/>
    </source>
</evidence>
<dbReference type="Proteomes" id="UP000694540">
    <property type="component" value="Unplaced"/>
</dbReference>
<comment type="subcellular location">
    <subcellularLocation>
        <location evidence="1">Mitochondrion outer membrane</location>
        <topology evidence="1">Peripheral membrane protein</topology>
    </subcellularLocation>
    <subcellularLocation>
        <location evidence="2 23">Secreted</location>
    </subcellularLocation>
</comment>
<keyword evidence="20 23" id="KW-0106">Calcium</keyword>
<feature type="disulfide bond" evidence="21">
    <location>
        <begin position="48"/>
        <end position="142"/>
    </location>
</feature>
<dbReference type="EC" id="3.1.1.4" evidence="23"/>
<dbReference type="InterPro" id="IPR036444">
    <property type="entry name" value="PLipase_A2_dom_sf"/>
</dbReference>
<evidence type="ECO:0000256" key="16">
    <source>
        <dbReference type="ARBA" id="ARBA00048699"/>
    </source>
</evidence>
<proteinExistence type="inferred from homology"/>
<dbReference type="GO" id="GO:0047498">
    <property type="term" value="F:calcium-dependent phospholipase A2 activity"/>
    <property type="evidence" value="ECO:0007669"/>
    <property type="project" value="TreeGrafter"/>
</dbReference>
<evidence type="ECO:0000256" key="3">
    <source>
        <dbReference type="ARBA" id="ARBA00007056"/>
    </source>
</evidence>
<dbReference type="InterPro" id="IPR033112">
    <property type="entry name" value="PLA2_Asp_AS"/>
</dbReference>
<dbReference type="InterPro" id="IPR016090">
    <property type="entry name" value="PLA2-like_dom"/>
</dbReference>
<feature type="active site" evidence="19">
    <location>
        <position position="69"/>
    </location>
</feature>
<feature type="active site" evidence="19">
    <location>
        <position position="116"/>
    </location>
</feature>
<comment type="catalytic activity">
    <reaction evidence="17">
        <text>1-hexadecanoyl-2-(9Z,12Z-octadecadienoyl)-sn-glycero-3-phosphoethanolamine + H2O = 1-hexadecanoyl-sn-glycero-3-phosphoethanolamine + (9Z,12Z)-octadecadienoate + H(+)</text>
        <dbReference type="Rhea" id="RHEA:40815"/>
        <dbReference type="ChEBI" id="CHEBI:15377"/>
        <dbReference type="ChEBI" id="CHEBI:15378"/>
        <dbReference type="ChEBI" id="CHEBI:30245"/>
        <dbReference type="ChEBI" id="CHEBI:73004"/>
        <dbReference type="ChEBI" id="CHEBI:73008"/>
    </reaction>
    <physiologicalReaction direction="left-to-right" evidence="17">
        <dbReference type="Rhea" id="RHEA:40816"/>
    </physiologicalReaction>
</comment>
<evidence type="ECO:0000256" key="19">
    <source>
        <dbReference type="PIRSR" id="PIRSR601211-1"/>
    </source>
</evidence>
<dbReference type="AlphaFoldDB" id="A0A8C3W0L3"/>
<evidence type="ECO:0000256" key="10">
    <source>
        <dbReference type="ARBA" id="ARBA00048015"/>
    </source>
</evidence>
<comment type="catalytic activity">
    <reaction evidence="13">
        <text>1,2-dihexadecanoyl-sn-glycero-3-phosphocholine + H2O = 1-hexadecanoyl-sn-glycero-3-phosphocholine + hexadecanoate + H(+)</text>
        <dbReference type="Rhea" id="RHEA:41223"/>
        <dbReference type="ChEBI" id="CHEBI:7896"/>
        <dbReference type="ChEBI" id="CHEBI:15377"/>
        <dbReference type="ChEBI" id="CHEBI:15378"/>
        <dbReference type="ChEBI" id="CHEBI:72998"/>
        <dbReference type="ChEBI" id="CHEBI:72999"/>
    </reaction>
    <physiologicalReaction direction="left-to-right" evidence="13">
        <dbReference type="Rhea" id="RHEA:41224"/>
    </physiologicalReaction>
</comment>
<comment type="catalytic activity">
    <reaction evidence="15">
        <text>1-hexadecanoyl-2-(9Z-octadecenoyl)-sn-glycero-3-phosphoethanolamine + H2O = 1-hexadecanoyl-sn-glycero-3-phosphoethanolamine + (9Z)-octadecenoate + H(+)</text>
        <dbReference type="Rhea" id="RHEA:40911"/>
        <dbReference type="ChEBI" id="CHEBI:15377"/>
        <dbReference type="ChEBI" id="CHEBI:15378"/>
        <dbReference type="ChEBI" id="CHEBI:30823"/>
        <dbReference type="ChEBI" id="CHEBI:73004"/>
        <dbReference type="ChEBI" id="CHEBI:73007"/>
    </reaction>
    <physiologicalReaction direction="left-to-right" evidence="15">
        <dbReference type="Rhea" id="RHEA:40912"/>
    </physiologicalReaction>
</comment>
<feature type="binding site" evidence="20">
    <location>
        <position position="53"/>
    </location>
    <ligand>
        <name>Ca(2+)</name>
        <dbReference type="ChEBI" id="CHEBI:29108"/>
    </ligand>
</feature>
<keyword evidence="20" id="KW-0479">Metal-binding</keyword>
<evidence type="ECO:0000256" key="23">
    <source>
        <dbReference type="RuleBase" id="RU361236"/>
    </source>
</evidence>
<evidence type="ECO:0000256" key="11">
    <source>
        <dbReference type="ARBA" id="ARBA00048080"/>
    </source>
</evidence>
<dbReference type="GO" id="GO:0005509">
    <property type="term" value="F:calcium ion binding"/>
    <property type="evidence" value="ECO:0007669"/>
    <property type="project" value="InterPro"/>
</dbReference>
<sequence>PSMRLQDPSLGTFLPGLLQVQGNLLNFRNMIKLKTGRAPVPSYGFYGCYCGLGSRGAPKDETDWCCARHDCCYKKLKERGCGTMLLSYKFAFRRGQIFCGKKESDNSTRSALCECDKAAADCFARNQNTYNAKLQYYSNLKCHGTAPKC</sequence>
<dbReference type="SUPFAM" id="SSF48619">
    <property type="entry name" value="Phospholipase A2, PLA2"/>
    <property type="match status" value="1"/>
</dbReference>
<feature type="binding site" evidence="20">
    <location>
        <position position="51"/>
    </location>
    <ligand>
        <name>Ca(2+)</name>
        <dbReference type="ChEBI" id="CHEBI:29108"/>
    </ligand>
</feature>
<comment type="catalytic activity">
    <reaction evidence="14">
        <text>1-hexadecanoyl-2-(5Z,8Z,11Z,14Z-eicosatetraenoyl)-sn-glycero-3-phosphoethanolamine + H2O = 1-hexadecanoyl-sn-glycero-3-phosphoethanolamine + (5Z,8Z,11Z,14Z)-eicosatetraenoate + H(+)</text>
        <dbReference type="Rhea" id="RHEA:40431"/>
        <dbReference type="ChEBI" id="CHEBI:15377"/>
        <dbReference type="ChEBI" id="CHEBI:15378"/>
        <dbReference type="ChEBI" id="CHEBI:32395"/>
        <dbReference type="ChEBI" id="CHEBI:73004"/>
        <dbReference type="ChEBI" id="CHEBI:73009"/>
    </reaction>
    <physiologicalReaction direction="left-to-right" evidence="14">
        <dbReference type="Rhea" id="RHEA:40432"/>
    </physiologicalReaction>
</comment>
<keyword evidence="4 23" id="KW-0964">Secreted</keyword>
<feature type="binding site" evidence="20">
    <location>
        <position position="70"/>
    </location>
    <ligand>
        <name>Ca(2+)</name>
        <dbReference type="ChEBI" id="CHEBI:29108"/>
    </ligand>
</feature>
<evidence type="ECO:0000256" key="8">
    <source>
        <dbReference type="ARBA" id="ARBA00036719"/>
    </source>
</evidence>
<comment type="catalytic activity">
    <reaction evidence="11">
        <text>1,2-dihexadecanoyl-sn-glycero-3-phospho-(1'-sn-glycerol) + H2O = 1-hexadecanoyl-sn-glycero-3-phospho-(1'-sn-glycerol) + hexadecanoate + H(+)</text>
        <dbReference type="Rhea" id="RHEA:45472"/>
        <dbReference type="ChEBI" id="CHEBI:7896"/>
        <dbReference type="ChEBI" id="CHEBI:15377"/>
        <dbReference type="ChEBI" id="CHEBI:15378"/>
        <dbReference type="ChEBI" id="CHEBI:72829"/>
        <dbReference type="ChEBI" id="CHEBI:75158"/>
    </reaction>
    <physiologicalReaction direction="left-to-right" evidence="11">
        <dbReference type="Rhea" id="RHEA:45473"/>
    </physiologicalReaction>
</comment>
<reference evidence="25" key="2">
    <citation type="submission" date="2025-09" db="UniProtKB">
        <authorList>
            <consortium name="Ensembl"/>
        </authorList>
    </citation>
    <scope>IDENTIFICATION</scope>
</reference>
<evidence type="ECO:0000256" key="9">
    <source>
        <dbReference type="ARBA" id="ARBA00036775"/>
    </source>
</evidence>
<evidence type="ECO:0000256" key="17">
    <source>
        <dbReference type="ARBA" id="ARBA00049039"/>
    </source>
</evidence>
<keyword evidence="26" id="KW-1185">Reference proteome</keyword>
<reference evidence="25" key="1">
    <citation type="submission" date="2025-08" db="UniProtKB">
        <authorList>
            <consortium name="Ensembl"/>
        </authorList>
    </citation>
    <scope>IDENTIFICATION</scope>
</reference>
<comment type="catalytic activity">
    <reaction evidence="12">
        <text>N-hexadecanoyl-1,2-di-(9Z-octadecenoyl)-sn-glycero-3-phosphoethanolamine + H2O = N-hexadecanoyl-1-(9Z-octadecenoyl)-sn-glycero-3-phosphoethanolamine + (9Z)-octadecenoate + H(+)</text>
        <dbReference type="Rhea" id="RHEA:45424"/>
        <dbReference type="ChEBI" id="CHEBI:15377"/>
        <dbReference type="ChEBI" id="CHEBI:15378"/>
        <dbReference type="ChEBI" id="CHEBI:30823"/>
        <dbReference type="ChEBI" id="CHEBI:78097"/>
        <dbReference type="ChEBI" id="CHEBI:85217"/>
    </reaction>
    <physiologicalReaction direction="left-to-right" evidence="12">
        <dbReference type="Rhea" id="RHEA:45425"/>
    </physiologicalReaction>
</comment>
<dbReference type="InterPro" id="IPR033113">
    <property type="entry name" value="PLA2_histidine"/>
</dbReference>
<dbReference type="Pfam" id="PF00068">
    <property type="entry name" value="Phospholip_A2_1"/>
    <property type="match status" value="1"/>
</dbReference>
<feature type="disulfide bond" evidence="21">
    <location>
        <begin position="99"/>
        <end position="113"/>
    </location>
</feature>
<evidence type="ECO:0000256" key="5">
    <source>
        <dbReference type="ARBA" id="ARBA00022638"/>
    </source>
</evidence>
<organism evidence="25 26">
    <name type="scientific">Catagonus wagneri</name>
    <name type="common">Chacoan peccary</name>
    <dbReference type="NCBI Taxonomy" id="51154"/>
    <lineage>
        <taxon>Eukaryota</taxon>
        <taxon>Metazoa</taxon>
        <taxon>Chordata</taxon>
        <taxon>Craniata</taxon>
        <taxon>Vertebrata</taxon>
        <taxon>Euteleostomi</taxon>
        <taxon>Mammalia</taxon>
        <taxon>Eutheria</taxon>
        <taxon>Laurasiatheria</taxon>
        <taxon>Artiodactyla</taxon>
        <taxon>Suina</taxon>
        <taxon>Tayassuidae</taxon>
        <taxon>Catagonus</taxon>
    </lineage>
</organism>
<dbReference type="GO" id="GO:0016042">
    <property type="term" value="P:lipid catabolic process"/>
    <property type="evidence" value="ECO:0007669"/>
    <property type="project" value="InterPro"/>
</dbReference>
<feature type="disulfide bond" evidence="21">
    <location>
        <begin position="71"/>
        <end position="149"/>
    </location>
</feature>
<dbReference type="PROSITE" id="PS00119">
    <property type="entry name" value="PA2_ASP"/>
    <property type="match status" value="1"/>
</dbReference>
<evidence type="ECO:0000259" key="24">
    <source>
        <dbReference type="SMART" id="SM00085"/>
    </source>
</evidence>
<protein>
    <recommendedName>
        <fullName evidence="23">Phospholipase A2</fullName>
        <ecNumber evidence="23">3.1.1.4</ecNumber>
    </recommendedName>
</protein>
<dbReference type="PANTHER" id="PTHR11716">
    <property type="entry name" value="PHOSPHOLIPASE A2 FAMILY MEMBER"/>
    <property type="match status" value="1"/>
</dbReference>
<dbReference type="PRINTS" id="PR00389">
    <property type="entry name" value="PHPHLIPASEA2"/>
</dbReference>
<evidence type="ECO:0000313" key="26">
    <source>
        <dbReference type="Proteomes" id="UP000694540"/>
    </source>
</evidence>
<dbReference type="GO" id="GO:0042130">
    <property type="term" value="P:negative regulation of T cell proliferation"/>
    <property type="evidence" value="ECO:0007669"/>
    <property type="project" value="TreeGrafter"/>
</dbReference>
<keyword evidence="23" id="KW-0378">Hydrolase</keyword>
<comment type="catalytic activity">
    <reaction evidence="18">
        <text>1-hexadecanoyl-2-(9Z-octadecenoyl)-sn-glycero-3-phosphoglycerol + H2O = 1-hexadecanoyl-sn-glycero-3-phosphoglycerol + (9Z)-octadecenoate + H(+)</text>
        <dbReference type="Rhea" id="RHEA:44524"/>
        <dbReference type="ChEBI" id="CHEBI:15377"/>
        <dbReference type="ChEBI" id="CHEBI:15378"/>
        <dbReference type="ChEBI" id="CHEBI:30823"/>
        <dbReference type="ChEBI" id="CHEBI:84472"/>
        <dbReference type="ChEBI" id="CHEBI:84475"/>
    </reaction>
    <physiologicalReaction direction="left-to-right" evidence="18">
        <dbReference type="Rhea" id="RHEA:44525"/>
    </physiologicalReaction>
</comment>
<feature type="disulfide bond" evidence="21">
    <location>
        <begin position="50"/>
        <end position="66"/>
    </location>
</feature>
<dbReference type="Gene3D" id="1.20.90.10">
    <property type="entry name" value="Phospholipase A2 domain"/>
    <property type="match status" value="1"/>
</dbReference>
<comment type="catalytic activity">
    <reaction evidence="9">
        <text>a 1,2-diacyl-sn-glycero-3-phosphoethanolamine + H2O = a 1-acyl-sn-glycero-3-phosphoethanolamine + a fatty acid + H(+)</text>
        <dbReference type="Rhea" id="RHEA:44604"/>
        <dbReference type="ChEBI" id="CHEBI:15377"/>
        <dbReference type="ChEBI" id="CHEBI:15378"/>
        <dbReference type="ChEBI" id="CHEBI:28868"/>
        <dbReference type="ChEBI" id="CHEBI:64381"/>
        <dbReference type="ChEBI" id="CHEBI:64612"/>
    </reaction>
    <physiologicalReaction direction="left-to-right" evidence="9">
        <dbReference type="Rhea" id="RHEA:44605"/>
    </physiologicalReaction>
</comment>
<dbReference type="GeneTree" id="ENSGT00940000155096"/>
<dbReference type="GO" id="GO:0005576">
    <property type="term" value="C:extracellular region"/>
    <property type="evidence" value="ECO:0007669"/>
    <property type="project" value="UniProtKB-SubCell"/>
</dbReference>
<accession>A0A8C3W0L3</accession>
<comment type="catalytic activity">
    <reaction evidence="10">
        <text>1-hexadecanoyl-2-(9Z-octadecenoyl)-sn-glycero-3-phospho-(1'-sn-glycerol) + H2O = 1-hexadecanoyl-sn-glycero-3-phospho-(1'-sn-glycerol) + (9Z)-octadecenoate + H(+)</text>
        <dbReference type="Rhea" id="RHEA:40919"/>
        <dbReference type="ChEBI" id="CHEBI:15377"/>
        <dbReference type="ChEBI" id="CHEBI:15378"/>
        <dbReference type="ChEBI" id="CHEBI:30823"/>
        <dbReference type="ChEBI" id="CHEBI:72841"/>
        <dbReference type="ChEBI" id="CHEBI:75158"/>
    </reaction>
    <physiologicalReaction direction="left-to-right" evidence="10">
        <dbReference type="Rhea" id="RHEA:40920"/>
    </physiologicalReaction>
</comment>
<dbReference type="Ensembl" id="ENSCWAT00000009931.1">
    <property type="protein sequence ID" value="ENSCWAP00000009138.1"/>
    <property type="gene ID" value="ENSCWAG00000007058.1"/>
</dbReference>
<comment type="similarity">
    <text evidence="3 22">Belongs to the phospholipase A2 family.</text>
</comment>
<dbReference type="InterPro" id="IPR001211">
    <property type="entry name" value="PLA2"/>
</dbReference>
<evidence type="ECO:0000256" key="7">
    <source>
        <dbReference type="ARBA" id="ARBA00023408"/>
    </source>
</evidence>
<evidence type="ECO:0000256" key="21">
    <source>
        <dbReference type="PIRSR" id="PIRSR601211-3"/>
    </source>
</evidence>
<feature type="disulfide bond" evidence="21">
    <location>
        <begin position="72"/>
        <end position="115"/>
    </location>
</feature>
<evidence type="ECO:0000256" key="18">
    <source>
        <dbReference type="ARBA" id="ARBA00049282"/>
    </source>
</evidence>
<name>A0A8C3W0L3_9CETA</name>
<comment type="catalytic activity">
    <reaction evidence="23">
        <text>a 1,2-diacyl-sn-glycero-3-phosphocholine + H2O = a 1-acyl-sn-glycero-3-phosphocholine + a fatty acid + H(+)</text>
        <dbReference type="Rhea" id="RHEA:15801"/>
        <dbReference type="ChEBI" id="CHEBI:15377"/>
        <dbReference type="ChEBI" id="CHEBI:15378"/>
        <dbReference type="ChEBI" id="CHEBI:28868"/>
        <dbReference type="ChEBI" id="CHEBI:57643"/>
        <dbReference type="ChEBI" id="CHEBI:58168"/>
        <dbReference type="EC" id="3.1.1.4"/>
    </reaction>
</comment>
<keyword evidence="5" id="KW-0929">Antimicrobial</keyword>
<keyword evidence="5" id="KW-0081">Bacteriolytic enzyme</keyword>
<dbReference type="PROSITE" id="PS00118">
    <property type="entry name" value="PA2_HIS"/>
    <property type="match status" value="1"/>
</dbReference>
<dbReference type="GO" id="GO:0005543">
    <property type="term" value="F:phospholipid binding"/>
    <property type="evidence" value="ECO:0007669"/>
    <property type="project" value="TreeGrafter"/>
</dbReference>
<dbReference type="GO" id="GO:0031640">
    <property type="term" value="P:killing of cells of another organism"/>
    <property type="evidence" value="ECO:0007669"/>
    <property type="project" value="UniProtKB-KW"/>
</dbReference>
<evidence type="ECO:0000256" key="20">
    <source>
        <dbReference type="PIRSR" id="PIRSR601211-2"/>
    </source>
</evidence>
<feature type="disulfide bond" evidence="21">
    <location>
        <begin position="65"/>
        <end position="122"/>
    </location>
</feature>
<dbReference type="GO" id="GO:0005741">
    <property type="term" value="C:mitochondrial outer membrane"/>
    <property type="evidence" value="ECO:0007669"/>
    <property type="project" value="UniProtKB-SubCell"/>
</dbReference>
<comment type="catalytic activity">
    <reaction evidence="16">
        <text>1-hexadecanoyl-2-(9Z-octadecenoyl)-sn-glycero-3-phosphocholine + H2O = 1-hexadecanoyl-sn-glycero-3-phosphocholine + (9Z)-octadecenoate + H(+)</text>
        <dbReference type="Rhea" id="RHEA:38779"/>
        <dbReference type="ChEBI" id="CHEBI:15377"/>
        <dbReference type="ChEBI" id="CHEBI:15378"/>
        <dbReference type="ChEBI" id="CHEBI:30823"/>
        <dbReference type="ChEBI" id="CHEBI:72998"/>
        <dbReference type="ChEBI" id="CHEBI:73001"/>
    </reaction>
    <physiologicalReaction direction="left-to-right" evidence="16">
        <dbReference type="Rhea" id="RHEA:38780"/>
    </physiologicalReaction>
</comment>
<comment type="cofactor">
    <cofactor evidence="20">
        <name>Ca(2+)</name>
        <dbReference type="ChEBI" id="CHEBI:29108"/>
    </cofactor>
    <text evidence="20">Binds 1 Ca(2+) ion per subunit.</text>
</comment>
<keyword evidence="6 21" id="KW-1015">Disulfide bond</keyword>
<comment type="catalytic activity">
    <reaction evidence="8">
        <text>1-hexadecanoyl-2-(4Z,7Z,10Z,13Z,16Z,19Z-docosahexaenoyl)-sn-glycero-3-phosphocholine + H2O = (4Z,7Z,10Z,13Z,16Z,19Z)-docosahexaenoate + 1-hexadecanoyl-sn-glycero-3-phosphocholine + H(+)</text>
        <dbReference type="Rhea" id="RHEA:41231"/>
        <dbReference type="ChEBI" id="CHEBI:15377"/>
        <dbReference type="ChEBI" id="CHEBI:15378"/>
        <dbReference type="ChEBI" id="CHEBI:72998"/>
        <dbReference type="ChEBI" id="CHEBI:74963"/>
        <dbReference type="ChEBI" id="CHEBI:77016"/>
    </reaction>
    <physiologicalReaction direction="left-to-right" evidence="8">
        <dbReference type="Rhea" id="RHEA:41232"/>
    </physiologicalReaction>
</comment>
<dbReference type="CDD" id="cd00125">
    <property type="entry name" value="PLA2c"/>
    <property type="match status" value="1"/>
</dbReference>
<dbReference type="FunFam" id="1.20.90.10:FF:000001">
    <property type="entry name" value="Basic phospholipase A2 homolog"/>
    <property type="match status" value="1"/>
</dbReference>
<dbReference type="GO" id="GO:0006644">
    <property type="term" value="P:phospholipid metabolic process"/>
    <property type="evidence" value="ECO:0007669"/>
    <property type="project" value="InterPro"/>
</dbReference>
<evidence type="ECO:0000313" key="25">
    <source>
        <dbReference type="Ensembl" id="ENSCWAP00000009138.1"/>
    </source>
</evidence>
<evidence type="ECO:0000256" key="1">
    <source>
        <dbReference type="ARBA" id="ARBA00004450"/>
    </source>
</evidence>
<dbReference type="GO" id="GO:0042742">
    <property type="term" value="P:defense response to bacterium"/>
    <property type="evidence" value="ECO:0007669"/>
    <property type="project" value="UniProtKB-KW"/>
</dbReference>
<feature type="domain" description="Phospholipase A2-like central" evidence="24">
    <location>
        <begin position="23"/>
        <end position="143"/>
    </location>
</feature>
<dbReference type="GO" id="GO:0050482">
    <property type="term" value="P:arachidonate secretion"/>
    <property type="evidence" value="ECO:0007669"/>
    <property type="project" value="InterPro"/>
</dbReference>
<evidence type="ECO:0000256" key="2">
    <source>
        <dbReference type="ARBA" id="ARBA00004613"/>
    </source>
</evidence>